<evidence type="ECO:0000313" key="2">
    <source>
        <dbReference type="EMBL" id="QOY87667.1"/>
    </source>
</evidence>
<feature type="region of interest" description="Disordered" evidence="1">
    <location>
        <begin position="65"/>
        <end position="89"/>
    </location>
</feature>
<keyword evidence="3" id="KW-1185">Reference proteome</keyword>
<organism evidence="2 3">
    <name type="scientific">Paludibaculum fermentans</name>
    <dbReference type="NCBI Taxonomy" id="1473598"/>
    <lineage>
        <taxon>Bacteria</taxon>
        <taxon>Pseudomonadati</taxon>
        <taxon>Acidobacteriota</taxon>
        <taxon>Terriglobia</taxon>
        <taxon>Bryobacterales</taxon>
        <taxon>Bryobacteraceae</taxon>
        <taxon>Paludibaculum</taxon>
    </lineage>
</organism>
<dbReference type="AlphaFoldDB" id="A0A7S7SJ41"/>
<evidence type="ECO:0000256" key="1">
    <source>
        <dbReference type="SAM" id="MobiDB-lite"/>
    </source>
</evidence>
<accession>A0A7S7SJ41</accession>
<sequence length="89" mass="8905">MGAGARLNPGGAAAQAVGLKTGDLPDLTIKEVKVYVVDPGQPGTAVTNAGWMAVARSHAATGIRTGATRAGWSSPHGRGKTGPSSQRRA</sequence>
<dbReference type="EMBL" id="CP063849">
    <property type="protein sequence ID" value="QOY87667.1"/>
    <property type="molecule type" value="Genomic_DNA"/>
</dbReference>
<gene>
    <name evidence="2" type="ORF">IRI77_33775</name>
</gene>
<reference evidence="2 3" key="1">
    <citation type="submission" date="2020-10" db="EMBL/GenBank/DDBJ databases">
        <title>Complete genome sequence of Paludibaculum fermentans P105T, a facultatively anaerobic acidobacterium capable of dissimilatory Fe(III) reduction.</title>
        <authorList>
            <person name="Dedysh S.N."/>
            <person name="Beletsky A.V."/>
            <person name="Kulichevskaya I.S."/>
            <person name="Mardanov A.V."/>
            <person name="Ravin N.V."/>
        </authorList>
    </citation>
    <scope>NUCLEOTIDE SEQUENCE [LARGE SCALE GENOMIC DNA]</scope>
    <source>
        <strain evidence="2 3">P105</strain>
    </source>
</reference>
<dbReference type="Proteomes" id="UP000593892">
    <property type="component" value="Chromosome"/>
</dbReference>
<name>A0A7S7SJ41_PALFE</name>
<dbReference type="KEGG" id="pfer:IRI77_33775"/>
<evidence type="ECO:0000313" key="3">
    <source>
        <dbReference type="Proteomes" id="UP000593892"/>
    </source>
</evidence>
<dbReference type="RefSeq" id="WP_194449334.1">
    <property type="nucleotide sequence ID" value="NZ_CP063849.1"/>
</dbReference>
<protein>
    <submittedName>
        <fullName evidence="2">Uncharacterized protein</fullName>
    </submittedName>
</protein>
<proteinExistence type="predicted"/>